<proteinExistence type="predicted"/>
<name>A0AC35THA0_9BILA</name>
<protein>
    <submittedName>
        <fullName evidence="2">Moesin/ezrin/radixin homolog 1</fullName>
    </submittedName>
</protein>
<evidence type="ECO:0000313" key="2">
    <source>
        <dbReference type="WBParaSite" id="RSKR_0000057200.1"/>
    </source>
</evidence>
<reference evidence="2" key="1">
    <citation type="submission" date="2016-11" db="UniProtKB">
        <authorList>
            <consortium name="WormBaseParasite"/>
        </authorList>
    </citation>
    <scope>IDENTIFICATION</scope>
    <source>
        <strain evidence="2">KR3021</strain>
    </source>
</reference>
<dbReference type="WBParaSite" id="RSKR_0000057200.1">
    <property type="protein sequence ID" value="RSKR_0000057200.1"/>
    <property type="gene ID" value="RSKR_0000057200"/>
</dbReference>
<dbReference type="Proteomes" id="UP000095286">
    <property type="component" value="Unplaced"/>
</dbReference>
<accession>A0AC35THA0</accession>
<evidence type="ECO:0000313" key="1">
    <source>
        <dbReference type="Proteomes" id="UP000095286"/>
    </source>
</evidence>
<organism evidence="1 2">
    <name type="scientific">Rhabditophanes sp. KR3021</name>
    <dbReference type="NCBI Taxonomy" id="114890"/>
    <lineage>
        <taxon>Eukaryota</taxon>
        <taxon>Metazoa</taxon>
        <taxon>Ecdysozoa</taxon>
        <taxon>Nematoda</taxon>
        <taxon>Chromadorea</taxon>
        <taxon>Rhabditida</taxon>
        <taxon>Tylenchina</taxon>
        <taxon>Panagrolaimomorpha</taxon>
        <taxon>Strongyloidoidea</taxon>
        <taxon>Alloionematidae</taxon>
        <taxon>Rhabditophanes</taxon>
    </lineage>
</organism>
<sequence length="527" mass="61518">MGIREHYYFGLQFTDKKDKLCWLQNDHKIVKHDIPKQCLNYQTQKHDGSNEDQYGYHFYFLVKFYPENVEEELIQDVTRHLFYLQIKQSILNMELYCSPEASVLLASYACQQMYGPCNDATPIDLGKLLPQSVINQFEMSPEMWEERIRKWWVIITGMSAEEAEIEYLKIAQELEMFGIQYYPICNQKETDLLLGVSAQGIGIYKNSNKITPRPFFMFSEIRSISFENKLFIIKIMDKSKIKFKAQHSSVNQSVLDLCSGTHNLYLRRRQPDVLEVQQMKIQANEHRQRQANEKAQLEEAKLQRQIAENERDQIKADYEDISERYVKLQKDIQQSDISFKTMKFGQNGMSEVDLMTKQYEQSVASKPQYRSQIYLSEFGKQYTFDMPTFQKASLRHSAVHIPKQQSINSTNSTINNNNNNNHVLIPTHSNSSSSNNDRNITASSSISVLNGDIQLLRSQLETSRNEINEKNRALQERLHNFRLEIESLKRNEYLSEHDKIHEKNLQTGIDKYSALRKSVAGSGSDFI</sequence>